<dbReference type="OrthoDB" id="10010453at2759"/>
<feature type="chain" id="PRO_5028429752" evidence="6">
    <location>
        <begin position="24"/>
        <end position="219"/>
    </location>
</feature>
<evidence type="ECO:0000256" key="6">
    <source>
        <dbReference type="SAM" id="SignalP"/>
    </source>
</evidence>
<dbReference type="AlphaFoldDB" id="A0A6P4ZB02"/>
<feature type="signal peptide" evidence="6">
    <location>
        <begin position="1"/>
        <end position="23"/>
    </location>
</feature>
<dbReference type="InterPro" id="IPR053891">
    <property type="entry name" value="Shisa_N"/>
</dbReference>
<dbReference type="GO" id="GO:0016020">
    <property type="term" value="C:membrane"/>
    <property type="evidence" value="ECO:0007669"/>
    <property type="project" value="UniProtKB-SubCell"/>
</dbReference>
<keyword evidence="3 5" id="KW-1133">Transmembrane helix</keyword>
<feature type="domain" description="Shisa N-terminal" evidence="7">
    <location>
        <begin position="38"/>
        <end position="80"/>
    </location>
</feature>
<evidence type="ECO:0000313" key="9">
    <source>
        <dbReference type="RefSeq" id="XP_019633808.1"/>
    </source>
</evidence>
<dbReference type="InterPro" id="IPR026910">
    <property type="entry name" value="Shisa"/>
</dbReference>
<dbReference type="Pfam" id="PF13908">
    <property type="entry name" value="Shisa_N"/>
    <property type="match status" value="1"/>
</dbReference>
<proteinExistence type="predicted"/>
<evidence type="ECO:0000256" key="5">
    <source>
        <dbReference type="SAM" id="Phobius"/>
    </source>
</evidence>
<evidence type="ECO:0000313" key="8">
    <source>
        <dbReference type="Proteomes" id="UP000515135"/>
    </source>
</evidence>
<evidence type="ECO:0000256" key="1">
    <source>
        <dbReference type="ARBA" id="ARBA00004370"/>
    </source>
</evidence>
<protein>
    <submittedName>
        <fullName evidence="9">Uncharacterized protein LOC109477181</fullName>
    </submittedName>
</protein>
<evidence type="ECO:0000259" key="7">
    <source>
        <dbReference type="Pfam" id="PF13908"/>
    </source>
</evidence>
<evidence type="ECO:0000256" key="4">
    <source>
        <dbReference type="ARBA" id="ARBA00023136"/>
    </source>
</evidence>
<evidence type="ECO:0000256" key="2">
    <source>
        <dbReference type="ARBA" id="ARBA00022692"/>
    </source>
</evidence>
<evidence type="ECO:0000256" key="3">
    <source>
        <dbReference type="ARBA" id="ARBA00022989"/>
    </source>
</evidence>
<dbReference type="KEGG" id="bbel:109477181"/>
<accession>A0A6P4ZB02</accession>
<comment type="subcellular location">
    <subcellularLocation>
        <location evidence="1">Membrane</location>
    </subcellularLocation>
</comment>
<feature type="transmembrane region" description="Helical" evidence="5">
    <location>
        <begin position="97"/>
        <end position="118"/>
    </location>
</feature>
<dbReference type="Proteomes" id="UP000515135">
    <property type="component" value="Unplaced"/>
</dbReference>
<keyword evidence="4 5" id="KW-0472">Membrane</keyword>
<dbReference type="GeneID" id="109477181"/>
<dbReference type="PANTHER" id="PTHR31395">
    <property type="entry name" value="SHISA"/>
    <property type="match status" value="1"/>
</dbReference>
<organism evidence="8 9">
    <name type="scientific">Branchiostoma belcheri</name>
    <name type="common">Amphioxus</name>
    <dbReference type="NCBI Taxonomy" id="7741"/>
    <lineage>
        <taxon>Eukaryota</taxon>
        <taxon>Metazoa</taxon>
        <taxon>Chordata</taxon>
        <taxon>Cephalochordata</taxon>
        <taxon>Leptocardii</taxon>
        <taxon>Amphioxiformes</taxon>
        <taxon>Branchiostomatidae</taxon>
        <taxon>Branchiostoma</taxon>
    </lineage>
</organism>
<dbReference type="RefSeq" id="XP_019633808.1">
    <property type="nucleotide sequence ID" value="XM_019778249.1"/>
</dbReference>
<keyword evidence="8" id="KW-1185">Reference proteome</keyword>
<dbReference type="PANTHER" id="PTHR31395:SF23">
    <property type="entry name" value="GEO05642P1"/>
    <property type="match status" value="1"/>
</dbReference>
<sequence>MERRRVQLTNLLVFLSFVSSTLYEHGVVQAQPQQPQRTCSPFYNPAGTYVPEFSCDDDVYPYCCGACDNKYCCRDNSSLISTDCDQPSLPLSLISQLGFAVVATLFLVALLLAAGWCCKRCRTKTGAGEESDEEDDRDSFGSVRRMQYTSTRRHGFYAPPTRSSGYSSRRACPCGSPVLPAHAQFCYHGYMNPVTYPYRSPHGYHHGKQPPQSIVLQDF</sequence>
<name>A0A6P4ZB02_BRABE</name>
<keyword evidence="2 5" id="KW-0812">Transmembrane</keyword>
<keyword evidence="6" id="KW-0732">Signal</keyword>
<gene>
    <name evidence="9" type="primary">LOC109477181</name>
</gene>
<reference evidence="9" key="1">
    <citation type="submission" date="2025-08" db="UniProtKB">
        <authorList>
            <consortium name="RefSeq"/>
        </authorList>
    </citation>
    <scope>IDENTIFICATION</scope>
    <source>
        <tissue evidence="9">Gonad</tissue>
    </source>
</reference>